<sequence length="293" mass="33311">MNERKILLFILAVIVYSIYSVQMWFMKRNVEANVVLPEKIVESTIISEEHQKTPEIQPLALKPVVKRKTIPLVIKDGCSILQVFTEKPIVTKRKHKHHGLSTDNNTVTVIGITVFLLVLLLNAILDVLKVKEEERARRKLNPDGERRQSLAEFANKKTLRRESSKFGLQLFQIAESIVNPEEEKKNNSRQTRPYKRGDSTNSYLSETHRKSQEGSAPASIAETPAGDARLVKRQSVAKLFGARPVPMVRRSSFPALPLNPEVQALMLGHRQTSFDSDDEGDGKGRRVRIIRRF</sequence>
<proteinExistence type="predicted"/>
<keyword evidence="2" id="KW-0472">Membrane</keyword>
<protein>
    <submittedName>
        <fullName evidence="3">Uncharacterized protein</fullName>
    </submittedName>
</protein>
<feature type="region of interest" description="Disordered" evidence="1">
    <location>
        <begin position="181"/>
        <end position="224"/>
    </location>
</feature>
<keyword evidence="2" id="KW-0812">Transmembrane</keyword>
<evidence type="ECO:0000313" key="3">
    <source>
        <dbReference type="EMBL" id="PCG67516.1"/>
    </source>
</evidence>
<evidence type="ECO:0000256" key="2">
    <source>
        <dbReference type="SAM" id="Phobius"/>
    </source>
</evidence>
<keyword evidence="2" id="KW-1133">Transmembrane helix</keyword>
<dbReference type="EMBL" id="NWSH01002801">
    <property type="protein sequence ID" value="PCG67516.1"/>
    <property type="molecule type" value="Genomic_DNA"/>
</dbReference>
<evidence type="ECO:0000256" key="1">
    <source>
        <dbReference type="SAM" id="MobiDB-lite"/>
    </source>
</evidence>
<feature type="transmembrane region" description="Helical" evidence="2">
    <location>
        <begin position="7"/>
        <end position="25"/>
    </location>
</feature>
<accession>A0A2A4J711</accession>
<name>A0A2A4J711_HELVI</name>
<gene>
    <name evidence="3" type="ORF">B5V51_6311</name>
</gene>
<comment type="caution">
    <text evidence="3">The sequence shown here is derived from an EMBL/GenBank/DDBJ whole genome shotgun (WGS) entry which is preliminary data.</text>
</comment>
<feature type="transmembrane region" description="Helical" evidence="2">
    <location>
        <begin position="107"/>
        <end position="128"/>
    </location>
</feature>
<dbReference type="AlphaFoldDB" id="A0A2A4J711"/>
<reference evidence="3" key="1">
    <citation type="submission" date="2017-09" db="EMBL/GenBank/DDBJ databases">
        <title>Contemporary evolution of a Lepidopteran species, Heliothis virescens, in response to modern agricultural practices.</title>
        <authorList>
            <person name="Fritz M.L."/>
            <person name="Deyonke A.M."/>
            <person name="Papanicolaou A."/>
            <person name="Micinski S."/>
            <person name="Westbrook J."/>
            <person name="Gould F."/>
        </authorList>
    </citation>
    <scope>NUCLEOTIDE SEQUENCE [LARGE SCALE GENOMIC DNA]</scope>
    <source>
        <strain evidence="3">HvINT-</strain>
        <tissue evidence="3">Whole body</tissue>
    </source>
</reference>
<organism evidence="3">
    <name type="scientific">Heliothis virescens</name>
    <name type="common">Tobacco budworm moth</name>
    <dbReference type="NCBI Taxonomy" id="7102"/>
    <lineage>
        <taxon>Eukaryota</taxon>
        <taxon>Metazoa</taxon>
        <taxon>Ecdysozoa</taxon>
        <taxon>Arthropoda</taxon>
        <taxon>Hexapoda</taxon>
        <taxon>Insecta</taxon>
        <taxon>Pterygota</taxon>
        <taxon>Neoptera</taxon>
        <taxon>Endopterygota</taxon>
        <taxon>Lepidoptera</taxon>
        <taxon>Glossata</taxon>
        <taxon>Ditrysia</taxon>
        <taxon>Noctuoidea</taxon>
        <taxon>Noctuidae</taxon>
        <taxon>Heliothinae</taxon>
        <taxon>Heliothis</taxon>
    </lineage>
</organism>